<dbReference type="InterPro" id="IPR036770">
    <property type="entry name" value="Ankyrin_rpt-contain_sf"/>
</dbReference>
<evidence type="ECO:0008006" key="6">
    <source>
        <dbReference type="Google" id="ProtNLM"/>
    </source>
</evidence>
<dbReference type="PROSITE" id="PS50297">
    <property type="entry name" value="ANK_REP_REGION"/>
    <property type="match status" value="1"/>
</dbReference>
<evidence type="ECO:0000256" key="3">
    <source>
        <dbReference type="PROSITE-ProRule" id="PRU00023"/>
    </source>
</evidence>
<dbReference type="PROSITE" id="PS50088">
    <property type="entry name" value="ANK_REPEAT"/>
    <property type="match status" value="2"/>
</dbReference>
<evidence type="ECO:0000313" key="5">
    <source>
        <dbReference type="Proteomes" id="UP000593892"/>
    </source>
</evidence>
<dbReference type="KEGG" id="pfer:IRI77_32560"/>
<dbReference type="EMBL" id="CP063849">
    <property type="protein sequence ID" value="QOY87441.1"/>
    <property type="molecule type" value="Genomic_DNA"/>
</dbReference>
<keyword evidence="1" id="KW-0677">Repeat</keyword>
<dbReference type="RefSeq" id="WP_194449110.1">
    <property type="nucleotide sequence ID" value="NZ_CP063849.1"/>
</dbReference>
<gene>
    <name evidence="4" type="ORF">IRI77_32560</name>
</gene>
<feature type="repeat" description="ANK" evidence="3">
    <location>
        <begin position="385"/>
        <end position="419"/>
    </location>
</feature>
<reference evidence="4 5" key="1">
    <citation type="submission" date="2020-10" db="EMBL/GenBank/DDBJ databases">
        <title>Complete genome sequence of Paludibaculum fermentans P105T, a facultatively anaerobic acidobacterium capable of dissimilatory Fe(III) reduction.</title>
        <authorList>
            <person name="Dedysh S.N."/>
            <person name="Beletsky A.V."/>
            <person name="Kulichevskaya I.S."/>
            <person name="Mardanov A.V."/>
            <person name="Ravin N.V."/>
        </authorList>
    </citation>
    <scope>NUCLEOTIDE SEQUENCE [LARGE SCALE GENOMIC DNA]</scope>
    <source>
        <strain evidence="4 5">P105</strain>
    </source>
</reference>
<dbReference type="AlphaFoldDB" id="A0A7S7SKH0"/>
<protein>
    <recommendedName>
        <fullName evidence="6">Ankyrin repeat domain-containing protein</fullName>
    </recommendedName>
</protein>
<dbReference type="Pfam" id="PF12796">
    <property type="entry name" value="Ank_2"/>
    <property type="match status" value="1"/>
</dbReference>
<dbReference type="Gene3D" id="1.25.40.20">
    <property type="entry name" value="Ankyrin repeat-containing domain"/>
    <property type="match status" value="2"/>
</dbReference>
<dbReference type="SMART" id="SM00248">
    <property type="entry name" value="ANK"/>
    <property type="match status" value="4"/>
</dbReference>
<sequence>MQRSLPAQPSLIQLKHQAKDLLKEFRGGTPEALARFHEQHPQGGGLEAATLSDAQLVIAREYGFSSWPKLKQHVELQTEVEARVSQLQAEFAAGDAQVKLRLLQPAHARERFENYDPRAASLSHRDARLLVANAEGYAYWEKYDSYLHLDPDVRAAIAAVRSGDLAQLQEILRSDPAAANRHWVAGFAAPQPPPNDSIPLFCVSEAVFRGTNRRGNEYELTRALIASGAEVEVDGGQPLTSAVSFGVLRVVEALLDGGAQVDGVDGDGLPMGYAMHFAFQEVAELLAARGARLDLRFGAGLGRMDVVRGWFEADGSLKPGAGALADPYGLERKLKGLSPFQCERTRANVLSQALYFACVNNRLEAAEYLLGQGAEINAIVPGLDSRVTVLHRMATMERYGEVVVRFLLENGADVGVRDLDYRGTAADWARHHRRGEMVRLLGAWGR</sequence>
<dbReference type="PANTHER" id="PTHR24189">
    <property type="entry name" value="MYOTROPHIN"/>
    <property type="match status" value="1"/>
</dbReference>
<dbReference type="PANTHER" id="PTHR24189:SF50">
    <property type="entry name" value="ANKYRIN REPEAT AND SOCS BOX PROTEIN 2"/>
    <property type="match status" value="1"/>
</dbReference>
<dbReference type="Proteomes" id="UP000593892">
    <property type="component" value="Chromosome"/>
</dbReference>
<proteinExistence type="predicted"/>
<dbReference type="InterPro" id="IPR002110">
    <property type="entry name" value="Ankyrin_rpt"/>
</dbReference>
<keyword evidence="5" id="KW-1185">Reference proteome</keyword>
<dbReference type="InterPro" id="IPR050745">
    <property type="entry name" value="Multifunctional_regulatory"/>
</dbReference>
<evidence type="ECO:0000256" key="1">
    <source>
        <dbReference type="ARBA" id="ARBA00022737"/>
    </source>
</evidence>
<evidence type="ECO:0000256" key="2">
    <source>
        <dbReference type="ARBA" id="ARBA00023043"/>
    </source>
</evidence>
<evidence type="ECO:0000313" key="4">
    <source>
        <dbReference type="EMBL" id="QOY87441.1"/>
    </source>
</evidence>
<feature type="repeat" description="ANK" evidence="3">
    <location>
        <begin position="234"/>
        <end position="266"/>
    </location>
</feature>
<organism evidence="4 5">
    <name type="scientific">Paludibaculum fermentans</name>
    <dbReference type="NCBI Taxonomy" id="1473598"/>
    <lineage>
        <taxon>Bacteria</taxon>
        <taxon>Pseudomonadati</taxon>
        <taxon>Acidobacteriota</taxon>
        <taxon>Terriglobia</taxon>
        <taxon>Bryobacterales</taxon>
        <taxon>Bryobacteraceae</taxon>
        <taxon>Paludibaculum</taxon>
    </lineage>
</organism>
<accession>A0A7S7SKH0</accession>
<keyword evidence="2 3" id="KW-0040">ANK repeat</keyword>
<dbReference type="SUPFAM" id="SSF48403">
    <property type="entry name" value="Ankyrin repeat"/>
    <property type="match status" value="1"/>
</dbReference>
<name>A0A7S7SKH0_PALFE</name>